<accession>A0A9P7EJY4</accession>
<keyword evidence="1" id="KW-0472">Membrane</keyword>
<protein>
    <submittedName>
        <fullName evidence="2">Uncharacterized protein</fullName>
    </submittedName>
</protein>
<keyword evidence="1" id="KW-1133">Transmembrane helix</keyword>
<dbReference type="AlphaFoldDB" id="A0A9P7EJY4"/>
<keyword evidence="3" id="KW-1185">Reference proteome</keyword>
<evidence type="ECO:0000313" key="3">
    <source>
        <dbReference type="Proteomes" id="UP000807769"/>
    </source>
</evidence>
<evidence type="ECO:0000313" key="2">
    <source>
        <dbReference type="EMBL" id="KAG1823686.1"/>
    </source>
</evidence>
<feature type="transmembrane region" description="Helical" evidence="1">
    <location>
        <begin position="20"/>
        <end position="40"/>
    </location>
</feature>
<dbReference type="GeneID" id="64623749"/>
<comment type="caution">
    <text evidence="2">The sequence shown here is derived from an EMBL/GenBank/DDBJ whole genome shotgun (WGS) entry which is preliminary data.</text>
</comment>
<reference evidence="2" key="1">
    <citation type="journal article" date="2020" name="New Phytol.">
        <title>Comparative genomics reveals dynamic genome evolution in host specialist ectomycorrhizal fungi.</title>
        <authorList>
            <person name="Lofgren L.A."/>
            <person name="Nguyen N.H."/>
            <person name="Vilgalys R."/>
            <person name="Ruytinx J."/>
            <person name="Liao H.L."/>
            <person name="Branco S."/>
            <person name="Kuo A."/>
            <person name="LaButti K."/>
            <person name="Lipzen A."/>
            <person name="Andreopoulos W."/>
            <person name="Pangilinan J."/>
            <person name="Riley R."/>
            <person name="Hundley H."/>
            <person name="Na H."/>
            <person name="Barry K."/>
            <person name="Grigoriev I.V."/>
            <person name="Stajich J.E."/>
            <person name="Kennedy P.G."/>
        </authorList>
    </citation>
    <scope>NUCLEOTIDE SEQUENCE</scope>
    <source>
        <strain evidence="2">MN1</strain>
    </source>
</reference>
<name>A0A9P7EJY4_9AGAM</name>
<sequence>PSVTIKERLASVQGPRVFPWLLSVVVLGAAPLGFAAYVLADEILQRRKATRLGTRFIPHVQGKWPGNLNKIVNVVLRLKNEYLGI</sequence>
<gene>
    <name evidence="2" type="ORF">BJ212DRAFT_1252914</name>
</gene>
<organism evidence="2 3">
    <name type="scientific">Suillus subaureus</name>
    <dbReference type="NCBI Taxonomy" id="48587"/>
    <lineage>
        <taxon>Eukaryota</taxon>
        <taxon>Fungi</taxon>
        <taxon>Dikarya</taxon>
        <taxon>Basidiomycota</taxon>
        <taxon>Agaricomycotina</taxon>
        <taxon>Agaricomycetes</taxon>
        <taxon>Agaricomycetidae</taxon>
        <taxon>Boletales</taxon>
        <taxon>Suillineae</taxon>
        <taxon>Suillaceae</taxon>
        <taxon>Suillus</taxon>
    </lineage>
</organism>
<feature type="non-terminal residue" evidence="2">
    <location>
        <position position="1"/>
    </location>
</feature>
<dbReference type="EMBL" id="JABBWG010000004">
    <property type="protein sequence ID" value="KAG1823686.1"/>
    <property type="molecule type" value="Genomic_DNA"/>
</dbReference>
<evidence type="ECO:0000256" key="1">
    <source>
        <dbReference type="SAM" id="Phobius"/>
    </source>
</evidence>
<dbReference type="Proteomes" id="UP000807769">
    <property type="component" value="Unassembled WGS sequence"/>
</dbReference>
<feature type="non-terminal residue" evidence="2">
    <location>
        <position position="85"/>
    </location>
</feature>
<keyword evidence="1" id="KW-0812">Transmembrane</keyword>
<dbReference type="OrthoDB" id="10598623at2759"/>
<dbReference type="RefSeq" id="XP_041197746.1">
    <property type="nucleotide sequence ID" value="XM_041329732.1"/>
</dbReference>
<proteinExistence type="predicted"/>